<feature type="transmembrane region" description="Helical" evidence="1">
    <location>
        <begin position="254"/>
        <end position="281"/>
    </location>
</feature>
<feature type="transmembrane region" description="Helical" evidence="1">
    <location>
        <begin position="134"/>
        <end position="153"/>
    </location>
</feature>
<feature type="transmembrane region" description="Helical" evidence="1">
    <location>
        <begin position="104"/>
        <end position="122"/>
    </location>
</feature>
<organism evidence="2 3">
    <name type="scientific">Diaporthe ampelina</name>
    <dbReference type="NCBI Taxonomy" id="1214573"/>
    <lineage>
        <taxon>Eukaryota</taxon>
        <taxon>Fungi</taxon>
        <taxon>Dikarya</taxon>
        <taxon>Ascomycota</taxon>
        <taxon>Pezizomycotina</taxon>
        <taxon>Sordariomycetes</taxon>
        <taxon>Sordariomycetidae</taxon>
        <taxon>Diaporthales</taxon>
        <taxon>Diaporthaceae</taxon>
        <taxon>Diaporthe</taxon>
    </lineage>
</organism>
<keyword evidence="1" id="KW-1133">Transmembrane helix</keyword>
<keyword evidence="3" id="KW-1185">Reference proteome</keyword>
<accession>A0A0G2FFR7</accession>
<feature type="transmembrane region" description="Helical" evidence="1">
    <location>
        <begin position="54"/>
        <end position="74"/>
    </location>
</feature>
<proteinExistence type="predicted"/>
<sequence length="327" mass="37056">MARYIDPDVTQGVNIGFTAIMIVPLIAITCITYSRARRLKDAARVTTTYFKTMLPLAILWLILYMIAGILSMVYNRGNLDGEIVYHAQLRISSLSNLFNYLTDLLLIMTLVEMGNGLLFCLTQTRTRLQMAMRYAAITTCVILAMLTIALFGVQNAEYSQSFNSRWYGFGDALYVASRRMSSALYILTFVWSLVLLIFAAIVFHKTKRNYVLKNSAMLFLVAAVLNLTTHLYMLFYVSIFILSSFYLYDSYETYTALMFVDPIISVWIFVAVVSLVCAIVIRKHNGLWTTLQPWMDAQGPPALVASPSYKGPGEQWHQPSNNHVLDV</sequence>
<dbReference type="Proteomes" id="UP000034680">
    <property type="component" value="Unassembled WGS sequence"/>
</dbReference>
<dbReference type="STRING" id="1214573.A0A0G2FFR7"/>
<dbReference type="AlphaFoldDB" id="A0A0G2FFR7"/>
<dbReference type="EMBL" id="LCUC01000268">
    <property type="protein sequence ID" value="KKY32971.1"/>
    <property type="molecule type" value="Genomic_DNA"/>
</dbReference>
<feature type="transmembrane region" description="Helical" evidence="1">
    <location>
        <begin position="12"/>
        <end position="33"/>
    </location>
</feature>
<keyword evidence="1" id="KW-0472">Membrane</keyword>
<comment type="caution">
    <text evidence="2">The sequence shown here is derived from an EMBL/GenBank/DDBJ whole genome shotgun (WGS) entry which is preliminary data.</text>
</comment>
<feature type="transmembrane region" description="Helical" evidence="1">
    <location>
        <begin position="215"/>
        <end position="248"/>
    </location>
</feature>
<reference evidence="2 3" key="1">
    <citation type="submission" date="2015-05" db="EMBL/GenBank/DDBJ databases">
        <title>Distinctive expansion of gene families associated with plant cell wall degradation and secondary metabolism in the genomes of grapevine trunk pathogens.</title>
        <authorList>
            <person name="Lawrence D.P."/>
            <person name="Travadon R."/>
            <person name="Rolshausen P.E."/>
            <person name="Baumgartner K."/>
        </authorList>
    </citation>
    <scope>NUCLEOTIDE SEQUENCE [LARGE SCALE GENOMIC DNA]</scope>
    <source>
        <strain evidence="2">DA912</strain>
    </source>
</reference>
<evidence type="ECO:0000313" key="3">
    <source>
        <dbReference type="Proteomes" id="UP000034680"/>
    </source>
</evidence>
<reference evidence="2 3" key="2">
    <citation type="submission" date="2015-05" db="EMBL/GenBank/DDBJ databases">
        <authorList>
            <person name="Morales-Cruz A."/>
            <person name="Amrine K.C."/>
            <person name="Cantu D."/>
        </authorList>
    </citation>
    <scope>NUCLEOTIDE SEQUENCE [LARGE SCALE GENOMIC DNA]</scope>
    <source>
        <strain evidence="2">DA912</strain>
    </source>
</reference>
<dbReference type="OrthoDB" id="5217806at2759"/>
<gene>
    <name evidence="2" type="ORF">UCDDA912_g07091</name>
</gene>
<feature type="transmembrane region" description="Helical" evidence="1">
    <location>
        <begin position="183"/>
        <end position="203"/>
    </location>
</feature>
<keyword evidence="1" id="KW-0812">Transmembrane</keyword>
<evidence type="ECO:0008006" key="4">
    <source>
        <dbReference type="Google" id="ProtNLM"/>
    </source>
</evidence>
<evidence type="ECO:0000313" key="2">
    <source>
        <dbReference type="EMBL" id="KKY32971.1"/>
    </source>
</evidence>
<protein>
    <recommendedName>
        <fullName evidence="4">Integral membrane protein</fullName>
    </recommendedName>
</protein>
<name>A0A0G2FFR7_9PEZI</name>
<evidence type="ECO:0000256" key="1">
    <source>
        <dbReference type="SAM" id="Phobius"/>
    </source>
</evidence>